<sequence>MHKMESWVTVQTHKNLQLFQRKWRSLKACMSSVLLVDLHIPWWWLIEQMLRTVLNSLTFMMVKRPVLKEPRSMSLLVQSRKPLRNKLQRTQGRGGRNRRSPQSPKRKIKKKRVMMRITM</sequence>
<dbReference type="EMBL" id="GISG01055164">
    <property type="protein sequence ID" value="MBA4626130.1"/>
    <property type="molecule type" value="Transcribed_RNA"/>
</dbReference>
<evidence type="ECO:0000313" key="2">
    <source>
        <dbReference type="EMBL" id="MBA4626130.1"/>
    </source>
</evidence>
<reference evidence="2" key="2">
    <citation type="submission" date="2020-07" db="EMBL/GenBank/DDBJ databases">
        <authorList>
            <person name="Vera ALvarez R."/>
            <person name="Arias-Moreno D.M."/>
            <person name="Jimenez-Jacinto V."/>
            <person name="Jimenez-Bremont J.F."/>
            <person name="Swaminathan K."/>
            <person name="Moose S.P."/>
            <person name="Guerrero-Gonzalez M.L."/>
            <person name="Marino-Ramirez L."/>
            <person name="Landsman D."/>
            <person name="Rodriguez-Kessler M."/>
            <person name="Delgado-Sanchez P."/>
        </authorList>
    </citation>
    <scope>NUCLEOTIDE SEQUENCE</scope>
    <source>
        <tissue evidence="2">Cladode</tissue>
    </source>
</reference>
<name>A0A7C8YUE7_OPUST</name>
<proteinExistence type="predicted"/>
<evidence type="ECO:0000256" key="1">
    <source>
        <dbReference type="SAM" id="MobiDB-lite"/>
    </source>
</evidence>
<feature type="compositionally biased region" description="Basic residues" evidence="1">
    <location>
        <begin position="95"/>
        <end position="119"/>
    </location>
</feature>
<reference evidence="2" key="1">
    <citation type="journal article" date="2013" name="J. Plant Res.">
        <title>Effect of fungi and light on seed germination of three Opuntia species from semiarid lands of central Mexico.</title>
        <authorList>
            <person name="Delgado-Sanchez P."/>
            <person name="Jimenez-Bremont J.F."/>
            <person name="Guerrero-Gonzalez Mde L."/>
            <person name="Flores J."/>
        </authorList>
    </citation>
    <scope>NUCLEOTIDE SEQUENCE</scope>
    <source>
        <tissue evidence="2">Cladode</tissue>
    </source>
</reference>
<feature type="region of interest" description="Disordered" evidence="1">
    <location>
        <begin position="78"/>
        <end position="119"/>
    </location>
</feature>
<protein>
    <submittedName>
        <fullName evidence="2">Uncharacterized protein</fullName>
    </submittedName>
</protein>
<dbReference type="AlphaFoldDB" id="A0A7C8YUE7"/>
<organism evidence="2">
    <name type="scientific">Opuntia streptacantha</name>
    <name type="common">Prickly pear cactus</name>
    <name type="synonym">Opuntia cardona</name>
    <dbReference type="NCBI Taxonomy" id="393608"/>
    <lineage>
        <taxon>Eukaryota</taxon>
        <taxon>Viridiplantae</taxon>
        <taxon>Streptophyta</taxon>
        <taxon>Embryophyta</taxon>
        <taxon>Tracheophyta</taxon>
        <taxon>Spermatophyta</taxon>
        <taxon>Magnoliopsida</taxon>
        <taxon>eudicotyledons</taxon>
        <taxon>Gunneridae</taxon>
        <taxon>Pentapetalae</taxon>
        <taxon>Caryophyllales</taxon>
        <taxon>Cactineae</taxon>
        <taxon>Cactaceae</taxon>
        <taxon>Opuntioideae</taxon>
        <taxon>Opuntia</taxon>
    </lineage>
</organism>
<accession>A0A7C8YUE7</accession>